<feature type="domain" description="RNase H type-1" evidence="1">
    <location>
        <begin position="340"/>
        <end position="460"/>
    </location>
</feature>
<dbReference type="EMBL" id="JABTTQ020001258">
    <property type="protein sequence ID" value="KAK6132484.1"/>
    <property type="molecule type" value="Genomic_DNA"/>
</dbReference>
<dbReference type="Gene3D" id="3.30.420.10">
    <property type="entry name" value="Ribonuclease H-like superfamily/Ribonuclease H"/>
    <property type="match status" value="1"/>
</dbReference>
<dbReference type="InterPro" id="IPR012337">
    <property type="entry name" value="RNaseH-like_sf"/>
</dbReference>
<dbReference type="PANTHER" id="PTHR47074">
    <property type="entry name" value="BNAC02G40300D PROTEIN"/>
    <property type="match status" value="1"/>
</dbReference>
<feature type="domain" description="Reverse transcriptase zinc-binding" evidence="2">
    <location>
        <begin position="139"/>
        <end position="237"/>
    </location>
</feature>
<keyword evidence="4" id="KW-1185">Reference proteome</keyword>
<evidence type="ECO:0000313" key="4">
    <source>
        <dbReference type="Proteomes" id="UP001318860"/>
    </source>
</evidence>
<dbReference type="Proteomes" id="UP001318860">
    <property type="component" value="Unassembled WGS sequence"/>
</dbReference>
<dbReference type="InterPro" id="IPR002156">
    <property type="entry name" value="RNaseH_domain"/>
</dbReference>
<dbReference type="PANTHER" id="PTHR47074:SF11">
    <property type="entry name" value="REVERSE TRANSCRIPTASE-LIKE PROTEIN"/>
    <property type="match status" value="1"/>
</dbReference>
<evidence type="ECO:0008006" key="5">
    <source>
        <dbReference type="Google" id="ProtNLM"/>
    </source>
</evidence>
<evidence type="ECO:0000313" key="3">
    <source>
        <dbReference type="EMBL" id="KAK6132484.1"/>
    </source>
</evidence>
<organism evidence="3 4">
    <name type="scientific">Rehmannia glutinosa</name>
    <name type="common">Chinese foxglove</name>
    <dbReference type="NCBI Taxonomy" id="99300"/>
    <lineage>
        <taxon>Eukaryota</taxon>
        <taxon>Viridiplantae</taxon>
        <taxon>Streptophyta</taxon>
        <taxon>Embryophyta</taxon>
        <taxon>Tracheophyta</taxon>
        <taxon>Spermatophyta</taxon>
        <taxon>Magnoliopsida</taxon>
        <taxon>eudicotyledons</taxon>
        <taxon>Gunneridae</taxon>
        <taxon>Pentapetalae</taxon>
        <taxon>asterids</taxon>
        <taxon>lamiids</taxon>
        <taxon>Lamiales</taxon>
        <taxon>Orobanchaceae</taxon>
        <taxon>Rehmannieae</taxon>
        <taxon>Rehmannia</taxon>
    </lineage>
</organism>
<dbReference type="InterPro" id="IPR044730">
    <property type="entry name" value="RNase_H-like_dom_plant"/>
</dbReference>
<reference evidence="3 4" key="1">
    <citation type="journal article" date="2021" name="Comput. Struct. Biotechnol. J.">
        <title>De novo genome assembly of the potent medicinal plant Rehmannia glutinosa using nanopore technology.</title>
        <authorList>
            <person name="Ma L."/>
            <person name="Dong C."/>
            <person name="Song C."/>
            <person name="Wang X."/>
            <person name="Zheng X."/>
            <person name="Niu Y."/>
            <person name="Chen S."/>
            <person name="Feng W."/>
        </authorList>
    </citation>
    <scope>NUCLEOTIDE SEQUENCE [LARGE SCALE GENOMIC DNA]</scope>
    <source>
        <strain evidence="3">DH-2019</strain>
    </source>
</reference>
<comment type="caution">
    <text evidence="3">The sequence shown here is derived from an EMBL/GenBank/DDBJ whole genome shotgun (WGS) entry which is preliminary data.</text>
</comment>
<protein>
    <recommendedName>
        <fullName evidence="5">Reverse transcriptase zinc-binding domain</fullName>
    </recommendedName>
</protein>
<evidence type="ECO:0000259" key="2">
    <source>
        <dbReference type="Pfam" id="PF13966"/>
    </source>
</evidence>
<dbReference type="InterPro" id="IPR052929">
    <property type="entry name" value="RNase_H-like_EbsB-rel"/>
</dbReference>
<dbReference type="Pfam" id="PF13966">
    <property type="entry name" value="zf-RVT"/>
    <property type="match status" value="1"/>
</dbReference>
<dbReference type="SUPFAM" id="SSF53098">
    <property type="entry name" value="Ribonuclease H-like"/>
    <property type="match status" value="1"/>
</dbReference>
<sequence length="488" mass="54854">MDVTDETNVAAAAVTTAETSIAPEQPLSWIITWRSILEGRRILFVGCRKQIFSGRTTSIWGDRWIPKPPTFTPSLTHSNFPRDALVSSLIIGNSDCHWDTDLVRNIFTPDDAKLILSLPLCAGNHNDRWVWHFTKNGKYSVKSAYHTIIANPNSFPEATPLTSSSSGPDPVWKILWKLKVPSRVLHFAWRLLTDTLPSPQNLARRSLSVPQSCPLCLSTDSSLSHLFFLCSFSDKVWYYAGLTNVIHTFTHPLPDTWAKSLLVNSPPHIGELFISLCYAIWGARNQRIFENAEFQPYIIVSSVFHTIQSFHSANLWPERSNLPRWSSSFGIAPPGTHVFFDGSISPAKSCAGAGIFIRNKEKRFVFGFAKRFDNISNPLFAEALALKEALLLIQTKEFQDVCVLGDSLSIILAAKGDAEVDFDCQPILEDIRSLLPLLNSVHLFWINRSLNSVAHELAYFAKNSETVTSSWVDPPEFLYHSMLDDFQQ</sequence>
<name>A0ABR0VE66_REHGL</name>
<dbReference type="CDD" id="cd06222">
    <property type="entry name" value="RNase_H_like"/>
    <property type="match status" value="1"/>
</dbReference>
<dbReference type="Pfam" id="PF13456">
    <property type="entry name" value="RVT_3"/>
    <property type="match status" value="1"/>
</dbReference>
<gene>
    <name evidence="3" type="ORF">DH2020_033784</name>
</gene>
<dbReference type="InterPro" id="IPR036397">
    <property type="entry name" value="RNaseH_sf"/>
</dbReference>
<proteinExistence type="predicted"/>
<dbReference type="InterPro" id="IPR026960">
    <property type="entry name" value="RVT-Znf"/>
</dbReference>
<evidence type="ECO:0000259" key="1">
    <source>
        <dbReference type="Pfam" id="PF13456"/>
    </source>
</evidence>
<accession>A0ABR0VE66</accession>